<feature type="domain" description="SLH" evidence="1">
    <location>
        <begin position="91"/>
        <end position="153"/>
    </location>
</feature>
<comment type="caution">
    <text evidence="2">The sequence shown here is derived from an EMBL/GenBank/DDBJ whole genome shotgun (WGS) entry which is preliminary data.</text>
</comment>
<accession>K2G4B7</accession>
<organism evidence="2">
    <name type="scientific">uncultured bacterium</name>
    <name type="common">gcode 4</name>
    <dbReference type="NCBI Taxonomy" id="1234023"/>
    <lineage>
        <taxon>Bacteria</taxon>
        <taxon>environmental samples</taxon>
    </lineage>
</organism>
<dbReference type="Pfam" id="PF00395">
    <property type="entry name" value="SLH"/>
    <property type="match status" value="2"/>
</dbReference>
<dbReference type="EMBL" id="AMFJ01000221">
    <property type="protein sequence ID" value="EKE29137.1"/>
    <property type="molecule type" value="Genomic_DNA"/>
</dbReference>
<gene>
    <name evidence="2" type="ORF">ACD_2C00221G0019</name>
</gene>
<feature type="non-terminal residue" evidence="2">
    <location>
        <position position="1104"/>
    </location>
</feature>
<reference evidence="2" key="1">
    <citation type="journal article" date="2012" name="Science">
        <title>Fermentation, hydrogen, and sulfur metabolism in multiple uncultivated bacterial phyla.</title>
        <authorList>
            <person name="Wrighton K.C."/>
            <person name="Thomas B.C."/>
            <person name="Sharon I."/>
            <person name="Miller C.S."/>
            <person name="Castelle C.J."/>
            <person name="VerBerkmoes N.C."/>
            <person name="Wilkins M.J."/>
            <person name="Hettich R.L."/>
            <person name="Lipton M.S."/>
            <person name="Williams K.H."/>
            <person name="Long P.E."/>
            <person name="Banfield J.F."/>
        </authorList>
    </citation>
    <scope>NUCLEOTIDE SEQUENCE [LARGE SCALE GENOMIC DNA]</scope>
</reference>
<name>K2G4B7_9BACT</name>
<dbReference type="PROSITE" id="PS51272">
    <property type="entry name" value="SLH"/>
    <property type="match status" value="1"/>
</dbReference>
<evidence type="ECO:0000313" key="2">
    <source>
        <dbReference type="EMBL" id="EKE29137.1"/>
    </source>
</evidence>
<protein>
    <recommendedName>
        <fullName evidence="1">SLH domain-containing protein</fullName>
    </recommendedName>
</protein>
<evidence type="ECO:0000259" key="1">
    <source>
        <dbReference type="PROSITE" id="PS51272"/>
    </source>
</evidence>
<proteinExistence type="predicted"/>
<sequence length="1104" mass="113113">MSNLSKKVTSAISVVAIVASAVGSSIVAAASGFLPYAEALATAGYIQSSSNEAGYRLADTASRQEVAGTAIKMKLGTGSTALPANYSCKGYFTDVSATTPASWSCRAAELAADNGIVSQANAKFRPTDNITRAEALAMVLKAAGMEIPTVTTSSFNDVTIAWQVNVAEAALAKKIISANASFRPNDSVSRGELFVFAANALGLSVDDFNLDDILNGGDTSTGTTSTGTTSTGTTTEVKAGDLNISLNPASPAVGTQVPMSGIIRFAVVDFKAASSDVTLSSVELKKAGLSTVSSSTRIWFEKDGLRLSGKASFTSEGNAIVSFAPSLVIKAGATESLDLYVQLADIVSGTDYQFVSGNILSSAQNVGGAFMTPVLRTANYTVATFTADRASSDASYKASNDLVELGAFKITATKTGSVTETRDEKLQSITLYQSGTANLSNLSNIVLVRNGQVVSSGSAVAAKSLTFVVNDIVKDGSTATYYIKANINNVENNTDTYQFYLKNTSDISIIEANSGFRANADAATEASRFTAPLYSVTGGDVKFERDTSVALSANYAPGSDNVVLMQGTITAKNAVTLENPRITISNLTGTGNLSNYFNTIYLTIGNSVFSATAVGTASSTIDFNGSVTVSGTAQVKIYGTLKSTTNMPDTTIKLDDLRLSSFIGVNQYTANQNTLSSAVGSIPGISVSVANTALNVTRNDGLGATSLAAGSKVVTVYGAQISSSRGNPVTVSSASFTFTGSNLSTSTGFLNNAFATLYVDGVAITSKTVDTLSAIRFDGLNATVTPTKAVNLVVKVDFADTFAAGTFIANLTDLTAVDAVSSKDITLASFPAGAVFTVQAAGATFTVSDANPQASLFLAGSTNNKLFAVKVTANNDNVNLKTLSLTGTSLDSFTSFKLYDSAGNLVANSSTATATALVFDNIDAAKSTVAQDKSVSFYVSADANTNTDISGVVVTLPAGTGSVVIRGSNGLEISPTVTALSSNSHAVAQNTAVIAKAANPSKELTTSALRFTVAASGKNQVTLSSLSGSVQLSGYTGATNVSIYKDSISAGNLAFTGVVGSAQTYTATANAKNTVDANSTATYILVVEGAIGDPASPSGVKDWT</sequence>
<dbReference type="InterPro" id="IPR001119">
    <property type="entry name" value="SLH_dom"/>
</dbReference>
<dbReference type="AlphaFoldDB" id="K2G4B7"/>